<dbReference type="SUPFAM" id="SSF54211">
    <property type="entry name" value="Ribosomal protein S5 domain 2-like"/>
    <property type="match status" value="1"/>
</dbReference>
<dbReference type="PANTHER" id="PTHR46041:SF4">
    <property type="entry name" value="MITOCHONDRIAL INNER MEMBRANE PROTEASE SUBUNIT 2"/>
    <property type="match status" value="1"/>
</dbReference>
<name>A0AAU9PPQ3_9ASTR</name>
<protein>
    <recommendedName>
        <fullName evidence="3">Mitochondrial inner membrane protease subunit 2</fullName>
    </recommendedName>
</protein>
<keyword evidence="5" id="KW-0496">Mitochondrion</keyword>
<feature type="domain" description="DNA topoisomerase VI subunit B transducer" evidence="6">
    <location>
        <begin position="122"/>
        <end position="183"/>
    </location>
</feature>
<dbReference type="GO" id="GO:0006465">
    <property type="term" value="P:signal peptide processing"/>
    <property type="evidence" value="ECO:0007669"/>
    <property type="project" value="InterPro"/>
</dbReference>
<dbReference type="GO" id="GO:0006627">
    <property type="term" value="P:protein processing involved in protein targeting to mitochondrion"/>
    <property type="evidence" value="ECO:0007669"/>
    <property type="project" value="InterPro"/>
</dbReference>
<sequence length="193" mass="21636">MKKETDVNKVWDTLSSLPPIHTTCCLYGNVDIYAYNPSVGSFTDDYVFFEKFCLDKYKFAHDDVVIFSYPTNYKEICVKIIVAMEGDYISNVGGVVKVPEGHCWVEGDNLASSFDSTSFGPDKIGVFVSIVSTKIPFKGTGKEYIGDDISEIANAVKTSLKQCCVQLKSKILKKIQACEQQERKKFEEVIVYA</sequence>
<accession>A0AAU9PPQ3</accession>
<dbReference type="Pfam" id="PF09239">
    <property type="entry name" value="Topo-VIb_trans"/>
    <property type="match status" value="1"/>
</dbReference>
<dbReference type="Gene3D" id="3.30.230.10">
    <property type="match status" value="1"/>
</dbReference>
<evidence type="ECO:0000256" key="5">
    <source>
        <dbReference type="ARBA" id="ARBA00023128"/>
    </source>
</evidence>
<evidence type="ECO:0000313" key="8">
    <source>
        <dbReference type="Proteomes" id="UP001157418"/>
    </source>
</evidence>
<comment type="similarity">
    <text evidence="2">Belongs to the peptidase S26 family. IMP2 subfamily.</text>
</comment>
<dbReference type="InterPro" id="IPR014721">
    <property type="entry name" value="Ribsml_uS5_D2-typ_fold_subgr"/>
</dbReference>
<dbReference type="GO" id="GO:0003677">
    <property type="term" value="F:DNA binding"/>
    <property type="evidence" value="ECO:0007669"/>
    <property type="project" value="InterPro"/>
</dbReference>
<keyword evidence="8" id="KW-1185">Reference proteome</keyword>
<dbReference type="GO" id="GO:0004252">
    <property type="term" value="F:serine-type endopeptidase activity"/>
    <property type="evidence" value="ECO:0007669"/>
    <property type="project" value="InterPro"/>
</dbReference>
<dbReference type="InterPro" id="IPR015320">
    <property type="entry name" value="TopoVI_B_transducer"/>
</dbReference>
<dbReference type="CDD" id="cd06530">
    <property type="entry name" value="S26_SPase_I"/>
    <property type="match status" value="1"/>
</dbReference>
<dbReference type="GO" id="GO:0006265">
    <property type="term" value="P:DNA topological change"/>
    <property type="evidence" value="ECO:0007669"/>
    <property type="project" value="InterPro"/>
</dbReference>
<keyword evidence="4" id="KW-0999">Mitochondrion inner membrane</keyword>
<gene>
    <name evidence="7" type="ORF">LVIROSA_LOCUS37239</name>
</gene>
<dbReference type="SUPFAM" id="SSF51306">
    <property type="entry name" value="LexA/Signal peptidase"/>
    <property type="match status" value="1"/>
</dbReference>
<comment type="subcellular location">
    <subcellularLocation>
        <location evidence="1">Mitochondrion inner membrane</location>
        <topology evidence="1">Single-pass membrane protein</topology>
    </subcellularLocation>
</comment>
<dbReference type="InterPro" id="IPR020568">
    <property type="entry name" value="Ribosomal_Su5_D2-typ_SF"/>
</dbReference>
<dbReference type="GO" id="GO:0003918">
    <property type="term" value="F:DNA topoisomerase type II (double strand cut, ATP-hydrolyzing) activity"/>
    <property type="evidence" value="ECO:0007669"/>
    <property type="project" value="InterPro"/>
</dbReference>
<evidence type="ECO:0000313" key="7">
    <source>
        <dbReference type="EMBL" id="CAH1451909.1"/>
    </source>
</evidence>
<organism evidence="7 8">
    <name type="scientific">Lactuca virosa</name>
    <dbReference type="NCBI Taxonomy" id="75947"/>
    <lineage>
        <taxon>Eukaryota</taxon>
        <taxon>Viridiplantae</taxon>
        <taxon>Streptophyta</taxon>
        <taxon>Embryophyta</taxon>
        <taxon>Tracheophyta</taxon>
        <taxon>Spermatophyta</taxon>
        <taxon>Magnoliopsida</taxon>
        <taxon>eudicotyledons</taxon>
        <taxon>Gunneridae</taxon>
        <taxon>Pentapetalae</taxon>
        <taxon>asterids</taxon>
        <taxon>campanulids</taxon>
        <taxon>Asterales</taxon>
        <taxon>Asteraceae</taxon>
        <taxon>Cichorioideae</taxon>
        <taxon>Cichorieae</taxon>
        <taxon>Lactucinae</taxon>
        <taxon>Lactuca</taxon>
    </lineage>
</organism>
<proteinExistence type="inferred from homology"/>
<evidence type="ECO:0000259" key="6">
    <source>
        <dbReference type="Pfam" id="PF09239"/>
    </source>
</evidence>
<dbReference type="InterPro" id="IPR037730">
    <property type="entry name" value="IMP2"/>
</dbReference>
<dbReference type="PRINTS" id="PR00727">
    <property type="entry name" value="LEADERPTASE"/>
</dbReference>
<dbReference type="InterPro" id="IPR000223">
    <property type="entry name" value="Pept_S26A_signal_pept_1"/>
</dbReference>
<evidence type="ECO:0000256" key="4">
    <source>
        <dbReference type="ARBA" id="ARBA00022792"/>
    </source>
</evidence>
<dbReference type="InterPro" id="IPR019533">
    <property type="entry name" value="Peptidase_S26"/>
</dbReference>
<keyword evidence="4" id="KW-0472">Membrane</keyword>
<evidence type="ECO:0000256" key="1">
    <source>
        <dbReference type="ARBA" id="ARBA00004434"/>
    </source>
</evidence>
<dbReference type="GO" id="GO:0042720">
    <property type="term" value="C:mitochondrial inner membrane peptidase complex"/>
    <property type="evidence" value="ECO:0007669"/>
    <property type="project" value="InterPro"/>
</dbReference>
<comment type="caution">
    <text evidence="7">The sequence shown here is derived from an EMBL/GenBank/DDBJ whole genome shotgun (WGS) entry which is preliminary data.</text>
</comment>
<dbReference type="AlphaFoldDB" id="A0AAU9PPQ3"/>
<dbReference type="Proteomes" id="UP001157418">
    <property type="component" value="Unassembled WGS sequence"/>
</dbReference>
<evidence type="ECO:0000256" key="2">
    <source>
        <dbReference type="ARBA" id="ARBA00007066"/>
    </source>
</evidence>
<dbReference type="EMBL" id="CAKMRJ010005745">
    <property type="protein sequence ID" value="CAH1451909.1"/>
    <property type="molecule type" value="Genomic_DNA"/>
</dbReference>
<reference evidence="7 8" key="1">
    <citation type="submission" date="2022-01" db="EMBL/GenBank/DDBJ databases">
        <authorList>
            <person name="Xiong W."/>
            <person name="Schranz E."/>
        </authorList>
    </citation>
    <scope>NUCLEOTIDE SEQUENCE [LARGE SCALE GENOMIC DNA]</scope>
</reference>
<evidence type="ECO:0000256" key="3">
    <source>
        <dbReference type="ARBA" id="ARBA00013650"/>
    </source>
</evidence>
<dbReference type="PANTHER" id="PTHR46041">
    <property type="entry name" value="MITOCHONDRIAL INNER MEMBRANE PROTEASE SUBUNIT 2"/>
    <property type="match status" value="1"/>
</dbReference>
<dbReference type="InterPro" id="IPR036286">
    <property type="entry name" value="LexA/Signal_pep-like_sf"/>
</dbReference>